<dbReference type="RefSeq" id="WP_209883552.1">
    <property type="nucleotide sequence ID" value="NZ_JAGGMR010000001.1"/>
</dbReference>
<evidence type="ECO:0000256" key="1">
    <source>
        <dbReference type="ARBA" id="ARBA00001964"/>
    </source>
</evidence>
<sequence length="369" mass="41000">MPEKLAYPVQLIQPDGRRVFDREHAALVADVGPEQLRALYQDLVVTRRIDTEATALQRQGQLGLWPPLFGQEAAQVGSARALRPDDYVFCSYREAAVAYCRGVQPRELTRLWRGVAHYCWDPDVARMTNPNIVVGAQGLHATGYAYAAHLDGAEIATIAYFGDGATSQGDIAEALGFASSWSAPVVFFCQNNGWAISAPVRVQSATPIVRRAYGYGIPGTQVDGNDVLAVLAVTRQAIQRARSGGGPSFIEAMTYRMGPHTTADDPSRYRAAAETEEWKRRDPIDRLRRLLEREDLYDKDFEREVAAEADRVAHQLRSATIEMPDPEPAELFDHVYSTPHPLITQQRREYLEYLTGDPGEMPAQEGVRA</sequence>
<dbReference type="Pfam" id="PF00676">
    <property type="entry name" value="E1_dh"/>
    <property type="match status" value="1"/>
</dbReference>
<dbReference type="Gene3D" id="3.40.50.970">
    <property type="match status" value="1"/>
</dbReference>
<keyword evidence="2 5" id="KW-0560">Oxidoreductase</keyword>
<dbReference type="PANTHER" id="PTHR43380:SF1">
    <property type="entry name" value="2-OXOISOVALERATE DEHYDROGENASE SUBUNIT ALPHA, MITOCHONDRIAL"/>
    <property type="match status" value="1"/>
</dbReference>
<keyword evidence="5" id="KW-0670">Pyruvate</keyword>
<reference evidence="5 6" key="1">
    <citation type="submission" date="2021-03" db="EMBL/GenBank/DDBJ databases">
        <title>Sequencing the genomes of 1000 actinobacteria strains.</title>
        <authorList>
            <person name="Klenk H.-P."/>
        </authorList>
    </citation>
    <scope>NUCLEOTIDE SEQUENCE [LARGE SCALE GENOMIC DNA]</scope>
    <source>
        <strain evidence="5 6">DSM 45516</strain>
    </source>
</reference>
<dbReference type="EC" id="1.2.4.1" evidence="5"/>
<dbReference type="NCBIfam" id="TIGR03181">
    <property type="entry name" value="PDH_E1_alph_x"/>
    <property type="match status" value="1"/>
</dbReference>
<dbReference type="EMBL" id="JAGGMR010000001">
    <property type="protein sequence ID" value="MBP2187154.1"/>
    <property type="molecule type" value="Genomic_DNA"/>
</dbReference>
<keyword evidence="3" id="KW-0786">Thiamine pyrophosphate</keyword>
<organism evidence="5 6">
    <name type="scientific">Nocardia goodfellowii</name>
    <dbReference type="NCBI Taxonomy" id="882446"/>
    <lineage>
        <taxon>Bacteria</taxon>
        <taxon>Bacillati</taxon>
        <taxon>Actinomycetota</taxon>
        <taxon>Actinomycetes</taxon>
        <taxon>Mycobacteriales</taxon>
        <taxon>Nocardiaceae</taxon>
        <taxon>Nocardia</taxon>
    </lineage>
</organism>
<evidence type="ECO:0000259" key="4">
    <source>
        <dbReference type="Pfam" id="PF00676"/>
    </source>
</evidence>
<dbReference type="SUPFAM" id="SSF52518">
    <property type="entry name" value="Thiamin diphosphate-binding fold (THDP-binding)"/>
    <property type="match status" value="1"/>
</dbReference>
<dbReference type="InterPro" id="IPR050771">
    <property type="entry name" value="Alpha-ketoacid_DH_E1_comp"/>
</dbReference>
<evidence type="ECO:0000256" key="3">
    <source>
        <dbReference type="ARBA" id="ARBA00023052"/>
    </source>
</evidence>
<evidence type="ECO:0000313" key="5">
    <source>
        <dbReference type="EMBL" id="MBP2187154.1"/>
    </source>
</evidence>
<accession>A0ABS4Q635</accession>
<comment type="cofactor">
    <cofactor evidence="1">
        <name>thiamine diphosphate</name>
        <dbReference type="ChEBI" id="CHEBI:58937"/>
    </cofactor>
</comment>
<keyword evidence="6" id="KW-1185">Reference proteome</keyword>
<feature type="domain" description="Dehydrogenase E1 component" evidence="4">
    <location>
        <begin position="44"/>
        <end position="319"/>
    </location>
</feature>
<protein>
    <submittedName>
        <fullName evidence="5">Pyruvate dehydrogenase E1 component alpha subunit</fullName>
        <ecNumber evidence="5">1.2.4.1</ecNumber>
    </submittedName>
</protein>
<proteinExistence type="predicted"/>
<dbReference type="InterPro" id="IPR017596">
    <property type="entry name" value="PdhA/BkdA"/>
</dbReference>
<gene>
    <name evidence="5" type="ORF">BJ987_000055</name>
</gene>
<comment type="caution">
    <text evidence="5">The sequence shown here is derived from an EMBL/GenBank/DDBJ whole genome shotgun (WGS) entry which is preliminary data.</text>
</comment>
<dbReference type="CDD" id="cd02000">
    <property type="entry name" value="TPP_E1_PDC_ADC_BCADC"/>
    <property type="match status" value="1"/>
</dbReference>
<evidence type="ECO:0000313" key="6">
    <source>
        <dbReference type="Proteomes" id="UP001519325"/>
    </source>
</evidence>
<dbReference type="PANTHER" id="PTHR43380">
    <property type="entry name" value="2-OXOISOVALERATE DEHYDROGENASE SUBUNIT ALPHA, MITOCHONDRIAL"/>
    <property type="match status" value="1"/>
</dbReference>
<name>A0ABS4Q635_9NOCA</name>
<dbReference type="InterPro" id="IPR029061">
    <property type="entry name" value="THDP-binding"/>
</dbReference>
<evidence type="ECO:0000256" key="2">
    <source>
        <dbReference type="ARBA" id="ARBA00023002"/>
    </source>
</evidence>
<dbReference type="GO" id="GO:0004739">
    <property type="term" value="F:pyruvate dehydrogenase (acetyl-transferring) activity"/>
    <property type="evidence" value="ECO:0007669"/>
    <property type="project" value="UniProtKB-EC"/>
</dbReference>
<dbReference type="InterPro" id="IPR001017">
    <property type="entry name" value="DH_E1"/>
</dbReference>
<dbReference type="Proteomes" id="UP001519325">
    <property type="component" value="Unassembled WGS sequence"/>
</dbReference>